<dbReference type="EMBL" id="DVOD01000042">
    <property type="protein sequence ID" value="HIU92585.1"/>
    <property type="molecule type" value="Genomic_DNA"/>
</dbReference>
<comment type="caution">
    <text evidence="1">The sequence shown here is derived from an EMBL/GenBank/DDBJ whole genome shotgun (WGS) entry which is preliminary data.</text>
</comment>
<accession>A0A9D1N0I9</accession>
<evidence type="ECO:0000313" key="1">
    <source>
        <dbReference type="EMBL" id="HIU92585.1"/>
    </source>
</evidence>
<reference evidence="1" key="1">
    <citation type="submission" date="2020-10" db="EMBL/GenBank/DDBJ databases">
        <authorList>
            <person name="Gilroy R."/>
        </authorList>
    </citation>
    <scope>NUCLEOTIDE SEQUENCE</scope>
    <source>
        <strain evidence="1">CHK154-7741</strain>
    </source>
</reference>
<proteinExistence type="predicted"/>
<sequence length="79" mass="9390">MYSALITSLSNLFARLFEWKTTKTQHQSETEIIKDKKDYKKATNIAEKIIDIAQQYKADMTFAHRLKFVRLVQAFKKYN</sequence>
<protein>
    <submittedName>
        <fullName evidence="1">Uncharacterized protein</fullName>
    </submittedName>
</protein>
<evidence type="ECO:0000313" key="2">
    <source>
        <dbReference type="Proteomes" id="UP000886748"/>
    </source>
</evidence>
<dbReference type="AlphaFoldDB" id="A0A9D1N0I9"/>
<name>A0A9D1N0I9_9CLOT</name>
<reference evidence="1" key="2">
    <citation type="journal article" date="2021" name="PeerJ">
        <title>Extensive microbial diversity within the chicken gut microbiome revealed by metagenomics and culture.</title>
        <authorList>
            <person name="Gilroy R."/>
            <person name="Ravi A."/>
            <person name="Getino M."/>
            <person name="Pursley I."/>
            <person name="Horton D.L."/>
            <person name="Alikhan N.F."/>
            <person name="Baker D."/>
            <person name="Gharbi K."/>
            <person name="Hall N."/>
            <person name="Watson M."/>
            <person name="Adriaenssens E.M."/>
            <person name="Foster-Nyarko E."/>
            <person name="Jarju S."/>
            <person name="Secka A."/>
            <person name="Antonio M."/>
            <person name="Oren A."/>
            <person name="Chaudhuri R.R."/>
            <person name="La Ragione R."/>
            <person name="Hildebrand F."/>
            <person name="Pallen M.J."/>
        </authorList>
    </citation>
    <scope>NUCLEOTIDE SEQUENCE</scope>
    <source>
        <strain evidence="1">CHK154-7741</strain>
    </source>
</reference>
<dbReference type="Proteomes" id="UP000886748">
    <property type="component" value="Unassembled WGS sequence"/>
</dbReference>
<organism evidence="1 2">
    <name type="scientific">Candidatus Limenecus avicola</name>
    <dbReference type="NCBI Taxonomy" id="2840847"/>
    <lineage>
        <taxon>Bacteria</taxon>
        <taxon>Bacillati</taxon>
        <taxon>Bacillota</taxon>
        <taxon>Clostridia</taxon>
        <taxon>Eubacteriales</taxon>
        <taxon>Clostridiaceae</taxon>
        <taxon>Clostridiaceae incertae sedis</taxon>
        <taxon>Candidatus Limenecus</taxon>
    </lineage>
</organism>
<gene>
    <name evidence="1" type="ORF">IAD26_05560</name>
</gene>